<dbReference type="Proteomes" id="UP001652700">
    <property type="component" value="Unplaced"/>
</dbReference>
<dbReference type="PANTHER" id="PTHR47272:SF1">
    <property type="entry name" value="PIGGYBAC TRANSPOSABLE ELEMENT-DERIVED PROTEIN 3-LIKE"/>
    <property type="match status" value="1"/>
</dbReference>
<dbReference type="PANTHER" id="PTHR47272">
    <property type="entry name" value="DDE_TNP_1_7 DOMAIN-CONTAINING PROTEIN"/>
    <property type="match status" value="1"/>
</dbReference>
<organism evidence="2 3">
    <name type="scientific">Diabrotica virgifera virgifera</name>
    <name type="common">western corn rootworm</name>
    <dbReference type="NCBI Taxonomy" id="50390"/>
    <lineage>
        <taxon>Eukaryota</taxon>
        <taxon>Metazoa</taxon>
        <taxon>Ecdysozoa</taxon>
        <taxon>Arthropoda</taxon>
        <taxon>Hexapoda</taxon>
        <taxon>Insecta</taxon>
        <taxon>Pterygota</taxon>
        <taxon>Neoptera</taxon>
        <taxon>Endopterygota</taxon>
        <taxon>Coleoptera</taxon>
        <taxon>Polyphaga</taxon>
        <taxon>Cucujiformia</taxon>
        <taxon>Chrysomeloidea</taxon>
        <taxon>Chrysomelidae</taxon>
        <taxon>Galerucinae</taxon>
        <taxon>Diabroticina</taxon>
        <taxon>Diabroticites</taxon>
        <taxon>Diabrotica</taxon>
    </lineage>
</organism>
<dbReference type="Pfam" id="PF13843">
    <property type="entry name" value="DDE_Tnp_1_7"/>
    <property type="match status" value="1"/>
</dbReference>
<dbReference type="RefSeq" id="XP_050511333.1">
    <property type="nucleotide sequence ID" value="XM_050655376.1"/>
</dbReference>
<evidence type="ECO:0000313" key="3">
    <source>
        <dbReference type="Proteomes" id="UP001652700"/>
    </source>
</evidence>
<name>A0ABM5KME7_DIAVI</name>
<feature type="domain" description="PiggyBac transposable element-derived protein" evidence="1">
    <location>
        <begin position="1"/>
        <end position="275"/>
    </location>
</feature>
<keyword evidence="3" id="KW-1185">Reference proteome</keyword>
<protein>
    <recommendedName>
        <fullName evidence="1">PiggyBac transposable element-derived protein domain-containing protein</fullName>
    </recommendedName>
</protein>
<evidence type="ECO:0000313" key="2">
    <source>
        <dbReference type="EnsemblMetazoa" id="XP_050511333.1"/>
    </source>
</evidence>
<evidence type="ECO:0000259" key="1">
    <source>
        <dbReference type="Pfam" id="PF13843"/>
    </source>
</evidence>
<dbReference type="GeneID" id="126887708"/>
<dbReference type="EnsemblMetazoa" id="XM_050655376.1">
    <property type="protein sequence ID" value="XP_050511333.1"/>
    <property type="gene ID" value="LOC126887708"/>
</dbReference>
<reference evidence="2" key="1">
    <citation type="submission" date="2025-05" db="UniProtKB">
        <authorList>
            <consortium name="EnsemblMetazoa"/>
        </authorList>
    </citation>
    <scope>IDENTIFICATION</scope>
</reference>
<dbReference type="InterPro" id="IPR029526">
    <property type="entry name" value="PGBD"/>
</dbReference>
<accession>A0ABM5KME7</accession>
<proteinExistence type="predicted"/>
<sequence>MFFDDALLEMITYQSNLYSEQRSGTSINMNKNELTDFLAIELSMGIVKMSAYTDYWSVQFRYDKIADIMPLKKYQEIRCYLYFVDNNSISDDRFYKIRPVMDHVRRNFLKIQEERMSIDEMMVPYKGKKAGWQWGFKLFLRCVISGMVYDFMPYGGDDTFRDIAFDEQEETFGMSEQVVIALSKTISKPICSILYFDNFFCSPDLVSYLRDVKEILSPGTLRINRVRNCPTKDEKELRTEGRGSYFQMVDNDQRVAIIQWFDNKVVRLCSSYVDAYPLSSIKRFV</sequence>